<reference evidence="1 2" key="1">
    <citation type="submission" date="2019-02" db="EMBL/GenBank/DDBJ databases">
        <title>Kribbella capetownensis sp. nov. and Kribbella speibonae sp. nov., isolated from soil.</title>
        <authorList>
            <person name="Curtis S.M."/>
            <person name="Norton I."/>
            <person name="Everest G.J."/>
            <person name="Meyers P.R."/>
        </authorList>
    </citation>
    <scope>NUCLEOTIDE SEQUENCE [LARGE SCALE GENOMIC DNA]</scope>
    <source>
        <strain evidence="1 2">YM53</strain>
    </source>
</reference>
<evidence type="ECO:0008006" key="3">
    <source>
        <dbReference type="Google" id="ProtNLM"/>
    </source>
</evidence>
<dbReference type="EMBL" id="SJKD01000006">
    <property type="protein sequence ID" value="TCC46837.1"/>
    <property type="molecule type" value="Genomic_DNA"/>
</dbReference>
<evidence type="ECO:0000313" key="2">
    <source>
        <dbReference type="Proteomes" id="UP000293342"/>
    </source>
</evidence>
<dbReference type="RefSeq" id="WP_131516567.1">
    <property type="nucleotide sequence ID" value="NZ_SJKD01000006.1"/>
</dbReference>
<comment type="caution">
    <text evidence="1">The sequence shown here is derived from an EMBL/GenBank/DDBJ whole genome shotgun (WGS) entry which is preliminary data.</text>
</comment>
<dbReference type="InterPro" id="IPR027417">
    <property type="entry name" value="P-loop_NTPase"/>
</dbReference>
<dbReference type="Gene3D" id="3.40.50.300">
    <property type="entry name" value="P-loop containing nucleotide triphosphate hydrolases"/>
    <property type="match status" value="1"/>
</dbReference>
<accession>A0A4R0JKH6</accession>
<keyword evidence="2" id="KW-1185">Reference proteome</keyword>
<dbReference type="OrthoDB" id="3536539at2"/>
<proteinExistence type="predicted"/>
<gene>
    <name evidence="1" type="ORF">E0H75_27755</name>
</gene>
<protein>
    <recommendedName>
        <fullName evidence="3">Adenylyl-sulfate kinase</fullName>
    </recommendedName>
</protein>
<evidence type="ECO:0000313" key="1">
    <source>
        <dbReference type="EMBL" id="TCC46837.1"/>
    </source>
</evidence>
<name>A0A4R0JKH6_9ACTN</name>
<sequence length="170" mass="18995">MRPPLVLTGGPAVGKSSTARLLAQLRPRAAVIDVDDVRHLVVSGHAAPWEGEDGQRQQRLGVENACSLARNFVAQGIETVLADVITPDTMPLYRRWLPNAVVVRLQVTMDEAQRRAMSRTLYLTGEEFENLHMEDARHPPPADHHLDVTDYDINEQVAAIAALWKHDPRR</sequence>
<dbReference type="AlphaFoldDB" id="A0A4R0JKH6"/>
<dbReference type="SUPFAM" id="SSF52540">
    <property type="entry name" value="P-loop containing nucleoside triphosphate hydrolases"/>
    <property type="match status" value="1"/>
</dbReference>
<organism evidence="1 2">
    <name type="scientific">Kribbella capetownensis</name>
    <dbReference type="NCBI Taxonomy" id="1572659"/>
    <lineage>
        <taxon>Bacteria</taxon>
        <taxon>Bacillati</taxon>
        <taxon>Actinomycetota</taxon>
        <taxon>Actinomycetes</taxon>
        <taxon>Propionibacteriales</taxon>
        <taxon>Kribbellaceae</taxon>
        <taxon>Kribbella</taxon>
    </lineage>
</organism>
<dbReference type="Proteomes" id="UP000293342">
    <property type="component" value="Unassembled WGS sequence"/>
</dbReference>